<gene>
    <name evidence="6" type="ORF">HYC85_006049</name>
</gene>
<keyword evidence="3" id="KW-0648">Protein biosynthesis</keyword>
<evidence type="ECO:0000256" key="4">
    <source>
        <dbReference type="ARBA" id="ARBA00023134"/>
    </source>
</evidence>
<evidence type="ECO:0000256" key="1">
    <source>
        <dbReference type="ARBA" id="ARBA00022741"/>
    </source>
</evidence>
<dbReference type="SUPFAM" id="SSF50465">
    <property type="entry name" value="EF-Tu/eEF-1alpha/eIF2-gamma C-terminal domain"/>
    <property type="match status" value="1"/>
</dbReference>
<evidence type="ECO:0000259" key="5">
    <source>
        <dbReference type="Pfam" id="PF03143"/>
    </source>
</evidence>
<keyword evidence="1" id="KW-0547">Nucleotide-binding</keyword>
<sequence length="169" mass="18650">MFQKILGEALAGDNDGLLLRGVQKVDVRRGMVLAKPGMITPCTKNMRTTNVTGRMASIMNDKDGESKIVMPGDRVKMVVELIMLVACEQGMRFAIREGGKTLGAGVIQSIVDFVLYTHLTPIDLWPLGRLVNSQMKCSVDVKKKLVAVRKKLVTVPRLQNGQEWTALKL</sequence>
<accession>A0A7J7I319</accession>
<organism evidence="6 7">
    <name type="scientific">Camellia sinensis</name>
    <name type="common">Tea plant</name>
    <name type="synonym">Thea sinensis</name>
    <dbReference type="NCBI Taxonomy" id="4442"/>
    <lineage>
        <taxon>Eukaryota</taxon>
        <taxon>Viridiplantae</taxon>
        <taxon>Streptophyta</taxon>
        <taxon>Embryophyta</taxon>
        <taxon>Tracheophyta</taxon>
        <taxon>Spermatophyta</taxon>
        <taxon>Magnoliopsida</taxon>
        <taxon>eudicotyledons</taxon>
        <taxon>Gunneridae</taxon>
        <taxon>Pentapetalae</taxon>
        <taxon>asterids</taxon>
        <taxon>Ericales</taxon>
        <taxon>Theaceae</taxon>
        <taxon>Camellia</taxon>
    </lineage>
</organism>
<dbReference type="AlphaFoldDB" id="A0A7J7I319"/>
<evidence type="ECO:0000313" key="7">
    <source>
        <dbReference type="Proteomes" id="UP000593564"/>
    </source>
</evidence>
<dbReference type="Pfam" id="PF03143">
    <property type="entry name" value="GTP_EFTU_D3"/>
    <property type="match status" value="1"/>
</dbReference>
<dbReference type="GO" id="GO:0070125">
    <property type="term" value="P:mitochondrial translational elongation"/>
    <property type="evidence" value="ECO:0007669"/>
    <property type="project" value="TreeGrafter"/>
</dbReference>
<dbReference type="SUPFAM" id="SSF50447">
    <property type="entry name" value="Translation proteins"/>
    <property type="match status" value="1"/>
</dbReference>
<dbReference type="InterPro" id="IPR004160">
    <property type="entry name" value="Transl_elong_EFTu/EF1A_C"/>
</dbReference>
<evidence type="ECO:0000313" key="6">
    <source>
        <dbReference type="EMBL" id="KAF5958824.1"/>
    </source>
</evidence>
<dbReference type="Proteomes" id="UP000593564">
    <property type="component" value="Unassembled WGS sequence"/>
</dbReference>
<dbReference type="EMBL" id="JACBKZ010000002">
    <property type="protein sequence ID" value="KAF5958824.1"/>
    <property type="molecule type" value="Genomic_DNA"/>
</dbReference>
<comment type="caution">
    <text evidence="6">The sequence shown here is derived from an EMBL/GenBank/DDBJ whole genome shotgun (WGS) entry which is preliminary data.</text>
</comment>
<dbReference type="InterPro" id="IPR009000">
    <property type="entry name" value="Transl_B-barrel_sf"/>
</dbReference>
<dbReference type="GO" id="GO:0005525">
    <property type="term" value="F:GTP binding"/>
    <property type="evidence" value="ECO:0007669"/>
    <property type="project" value="UniProtKB-KW"/>
</dbReference>
<proteinExistence type="predicted"/>
<reference evidence="7" key="1">
    <citation type="journal article" date="2020" name="Nat. Commun.">
        <title>Genome assembly of wild tea tree DASZ reveals pedigree and selection history of tea varieties.</title>
        <authorList>
            <person name="Zhang W."/>
            <person name="Zhang Y."/>
            <person name="Qiu H."/>
            <person name="Guo Y."/>
            <person name="Wan H."/>
            <person name="Zhang X."/>
            <person name="Scossa F."/>
            <person name="Alseekh S."/>
            <person name="Zhang Q."/>
            <person name="Wang P."/>
            <person name="Xu L."/>
            <person name="Schmidt M.H."/>
            <person name="Jia X."/>
            <person name="Li D."/>
            <person name="Zhu A."/>
            <person name="Guo F."/>
            <person name="Chen W."/>
            <person name="Ni D."/>
            <person name="Usadel B."/>
            <person name="Fernie A.R."/>
            <person name="Wen W."/>
        </authorList>
    </citation>
    <scope>NUCLEOTIDE SEQUENCE [LARGE SCALE GENOMIC DNA]</scope>
    <source>
        <strain evidence="7">cv. G240</strain>
    </source>
</reference>
<dbReference type="FunFam" id="2.40.30.10:FF:000046">
    <property type="entry name" value="Elongation factor Tu"/>
    <property type="match status" value="1"/>
</dbReference>
<keyword evidence="7" id="KW-1185">Reference proteome</keyword>
<evidence type="ECO:0000256" key="3">
    <source>
        <dbReference type="ARBA" id="ARBA00022917"/>
    </source>
</evidence>
<dbReference type="Gene3D" id="2.40.30.10">
    <property type="entry name" value="Translation factors"/>
    <property type="match status" value="2"/>
</dbReference>
<dbReference type="InterPro" id="IPR009001">
    <property type="entry name" value="Transl_elong_EF1A/Init_IF2_C"/>
</dbReference>
<dbReference type="PANTHER" id="PTHR43721">
    <property type="entry name" value="ELONGATION FACTOR TU-RELATED"/>
    <property type="match status" value="1"/>
</dbReference>
<evidence type="ECO:0000256" key="2">
    <source>
        <dbReference type="ARBA" id="ARBA00022768"/>
    </source>
</evidence>
<reference evidence="6 7" key="2">
    <citation type="submission" date="2020-07" db="EMBL/GenBank/DDBJ databases">
        <title>Genome assembly of wild tea tree DASZ reveals pedigree and selection history of tea varieties.</title>
        <authorList>
            <person name="Zhang W."/>
        </authorList>
    </citation>
    <scope>NUCLEOTIDE SEQUENCE [LARGE SCALE GENOMIC DNA]</scope>
    <source>
        <strain evidence="7">cv. G240</strain>
        <tissue evidence="6">Leaf</tissue>
    </source>
</reference>
<protein>
    <recommendedName>
        <fullName evidence="5">Translation elongation factor EFTu/EF1A C-terminal domain-containing protein</fullName>
    </recommendedName>
</protein>
<dbReference type="PANTHER" id="PTHR43721:SF5">
    <property type="entry name" value="ELONGATION FACTOR TU, CHLOROPLASTIC"/>
    <property type="match status" value="1"/>
</dbReference>
<dbReference type="GO" id="GO:0005739">
    <property type="term" value="C:mitochondrion"/>
    <property type="evidence" value="ECO:0007669"/>
    <property type="project" value="TreeGrafter"/>
</dbReference>
<dbReference type="GO" id="GO:0003746">
    <property type="term" value="F:translation elongation factor activity"/>
    <property type="evidence" value="ECO:0007669"/>
    <property type="project" value="UniProtKB-KW"/>
</dbReference>
<keyword evidence="4" id="KW-0342">GTP-binding</keyword>
<keyword evidence="2" id="KW-0251">Elongation factor</keyword>
<feature type="domain" description="Translation elongation factor EFTu/EF1A C-terminal" evidence="5">
    <location>
        <begin position="46"/>
        <end position="110"/>
    </location>
</feature>
<name>A0A7J7I319_CAMSI</name>
<dbReference type="InterPro" id="IPR050055">
    <property type="entry name" value="EF-Tu_GTPase"/>
</dbReference>